<sequence length="187" mass="21326">MSDNPLKLAVLARLRHPGIGWKIHELYGELKGASELPLLGGEGDLALFRSNFALMNALYTLQGELAAEGWYLQLDSLDIRLLPLTTRLPETGSALRDYYLDWSNCWQTDTEEVDALLADFWRRYAAAPSESERCEALILFGLEEGATTERIRRRWRELALTHHPDRGGDAETFIRLRWARERLLGNG</sequence>
<dbReference type="InterPro" id="IPR001623">
    <property type="entry name" value="DnaJ_domain"/>
</dbReference>
<name>A0A0S2SHU9_9GAMM</name>
<evidence type="ECO:0000313" key="3">
    <source>
        <dbReference type="EMBL" id="ALP41276.1"/>
    </source>
</evidence>
<dbReference type="RefSeq" id="WP_060587849.1">
    <property type="nucleotide sequence ID" value="NZ_CP013067.1"/>
</dbReference>
<accession>A0A0S2SHU9</accession>
<dbReference type="PROSITE" id="PS50076">
    <property type="entry name" value="DNAJ_2"/>
    <property type="match status" value="1"/>
</dbReference>
<organism evidence="3 4">
    <name type="scientific">Aeromonas schubertii</name>
    <dbReference type="NCBI Taxonomy" id="652"/>
    <lineage>
        <taxon>Bacteria</taxon>
        <taxon>Pseudomonadati</taxon>
        <taxon>Pseudomonadota</taxon>
        <taxon>Gammaproteobacteria</taxon>
        <taxon>Aeromonadales</taxon>
        <taxon>Aeromonadaceae</taxon>
        <taxon>Aeromonas</taxon>
    </lineage>
</organism>
<dbReference type="Proteomes" id="UP000058114">
    <property type="component" value="Chromosome"/>
</dbReference>
<dbReference type="KEGG" id="asr:WL1483_1857"/>
<dbReference type="InterPro" id="IPR036869">
    <property type="entry name" value="J_dom_sf"/>
</dbReference>
<dbReference type="CDD" id="cd06257">
    <property type="entry name" value="DnaJ"/>
    <property type="match status" value="1"/>
</dbReference>
<evidence type="ECO:0000256" key="1">
    <source>
        <dbReference type="ARBA" id="ARBA00023186"/>
    </source>
</evidence>
<dbReference type="PATRIC" id="fig|652.5.peg.4113"/>
<reference evidence="4" key="1">
    <citation type="submission" date="2015-10" db="EMBL/GenBank/DDBJ databases">
        <title>Complete Genome Sequence of Aeromonas schubertii strain WL1483.</title>
        <authorList>
            <person name="Liu L."/>
        </authorList>
    </citation>
    <scope>NUCLEOTIDE SEQUENCE [LARGE SCALE GENOMIC DNA]</scope>
    <source>
        <strain evidence="4">WL1483</strain>
    </source>
</reference>
<keyword evidence="1" id="KW-0143">Chaperone</keyword>
<dbReference type="SUPFAM" id="SSF46565">
    <property type="entry name" value="Chaperone J-domain"/>
    <property type="match status" value="1"/>
</dbReference>
<protein>
    <submittedName>
        <fullName evidence="3">DnaJ family molecular chaperone</fullName>
    </submittedName>
</protein>
<dbReference type="Gene3D" id="1.10.287.110">
    <property type="entry name" value="DnaJ domain"/>
    <property type="match status" value="1"/>
</dbReference>
<gene>
    <name evidence="3" type="ORF">WL1483_1857</name>
</gene>
<evidence type="ECO:0000313" key="4">
    <source>
        <dbReference type="Proteomes" id="UP000058114"/>
    </source>
</evidence>
<dbReference type="InterPro" id="IPR021059">
    <property type="entry name" value="DnaJ-related_N"/>
</dbReference>
<reference evidence="3 4" key="2">
    <citation type="journal article" date="2016" name="Genome Announc.">
        <title>Complete Genome Sequence of the Highly Virulent Aeromonas schubertii Strain WL1483, Isolated from Diseased Snakehead Fish (Channa argus) in China.</title>
        <authorList>
            <person name="Liu L."/>
            <person name="Li N."/>
            <person name="Zhang D."/>
            <person name="Fu X."/>
            <person name="Shi C."/>
            <person name="Lin Q."/>
            <person name="Hao G."/>
        </authorList>
    </citation>
    <scope>NUCLEOTIDE SEQUENCE [LARGE SCALE GENOMIC DNA]</scope>
    <source>
        <strain evidence="3 4">WL1483</strain>
    </source>
</reference>
<dbReference type="Pfam" id="PF12339">
    <property type="entry name" value="DNAJ_related"/>
    <property type="match status" value="1"/>
</dbReference>
<dbReference type="EMBL" id="CP013067">
    <property type="protein sequence ID" value="ALP41276.1"/>
    <property type="molecule type" value="Genomic_DNA"/>
</dbReference>
<feature type="domain" description="J" evidence="2">
    <location>
        <begin position="135"/>
        <end position="187"/>
    </location>
</feature>
<dbReference type="AlphaFoldDB" id="A0A0S2SHU9"/>
<proteinExistence type="predicted"/>
<evidence type="ECO:0000259" key="2">
    <source>
        <dbReference type="PROSITE" id="PS50076"/>
    </source>
</evidence>